<sequence>MLTDADLGSNLPPRAMRESMQKTARFILKNGPDFEKKLIENDKNALFTFLNPEDIHHKYYQSVLKRQKIELKNKPELSKDPGQKSTPARKQPIDLSFISNLPPMSFRDLQVMKLTAKAVAANGDDYSTGFQKHIEKTGRQTEFAFLRPKHSYYKLYKHYLDWYKGLIDYSGGAGSNLEKKITDALNLTLDGLMTRAYERAAFEKSTKIAKRNKEADILARQEHYASINWQDFTLVARVNFDAVDEVSELPAPLTLEEVMSRSLATRAKTLELKSVPSVKQPIESTEEVMSSGKADEVHAPNEEMTAGRKAPKGMKIKAAGESRLKRKELSKSTITCPLTGEKIAEDEFDNHLKTILRDPRYQEQQDNYMRKNFTYASNLTTDQVYENIKNLVKKANFSEEEQAVRAKRSKMEREPN</sequence>
<dbReference type="GO" id="GO:0003723">
    <property type="term" value="F:RNA binding"/>
    <property type="evidence" value="ECO:0007669"/>
    <property type="project" value="InterPro"/>
</dbReference>
<dbReference type="KEGG" id="asau:88173003"/>
<dbReference type="SUPFAM" id="SSF109905">
    <property type="entry name" value="Surp module (SWAP domain)"/>
    <property type="match status" value="2"/>
</dbReference>
<feature type="region of interest" description="Disordered" evidence="7">
    <location>
        <begin position="72"/>
        <end position="91"/>
    </location>
</feature>
<dbReference type="SMART" id="SM00648">
    <property type="entry name" value="SWAP"/>
    <property type="match status" value="2"/>
</dbReference>
<keyword evidence="2" id="KW-0507">mRNA processing</keyword>
<dbReference type="InterPro" id="IPR035967">
    <property type="entry name" value="SWAP/Surp_sf"/>
</dbReference>
<accession>A0AAX4H849</accession>
<dbReference type="GO" id="GO:0045292">
    <property type="term" value="P:mRNA cis splicing, via spliceosome"/>
    <property type="evidence" value="ECO:0007669"/>
    <property type="project" value="InterPro"/>
</dbReference>
<dbReference type="GO" id="GO:0071004">
    <property type="term" value="C:U2-type prespliceosome"/>
    <property type="evidence" value="ECO:0007669"/>
    <property type="project" value="TreeGrafter"/>
</dbReference>
<dbReference type="PANTHER" id="PTHR15316">
    <property type="entry name" value="SPLICEOSOME ASSOCIATED PROTEIN 114/SWAP SPLICING FACTOR-RELATED"/>
    <property type="match status" value="1"/>
</dbReference>
<dbReference type="RefSeq" id="XP_062877041.1">
    <property type="nucleotide sequence ID" value="XM_063020971.1"/>
</dbReference>
<evidence type="ECO:0000256" key="2">
    <source>
        <dbReference type="ARBA" id="ARBA00022664"/>
    </source>
</evidence>
<dbReference type="Pfam" id="PF01805">
    <property type="entry name" value="Surp"/>
    <property type="match status" value="2"/>
</dbReference>
<dbReference type="Pfam" id="PF12230">
    <property type="entry name" value="PRP21_like_P"/>
    <property type="match status" value="1"/>
</dbReference>
<feature type="compositionally biased region" description="Basic and acidic residues" evidence="7">
    <location>
        <begin position="72"/>
        <end position="82"/>
    </location>
</feature>
<keyword evidence="6" id="KW-0539">Nucleus</keyword>
<evidence type="ECO:0000313" key="9">
    <source>
        <dbReference type="EMBL" id="WPK24658.1"/>
    </source>
</evidence>
<keyword evidence="10" id="KW-1185">Reference proteome</keyword>
<comment type="subcellular location">
    <subcellularLocation>
        <location evidence="1">Nucleus</location>
    </subcellularLocation>
</comment>
<dbReference type="GO" id="GO:0000381">
    <property type="term" value="P:regulation of alternative mRNA splicing, via spliceosome"/>
    <property type="evidence" value="ECO:0007669"/>
    <property type="project" value="TreeGrafter"/>
</dbReference>
<dbReference type="PANTHER" id="PTHR15316:SF1">
    <property type="entry name" value="SPLICING FACTOR 3A SUBUNIT 1"/>
    <property type="match status" value="1"/>
</dbReference>
<evidence type="ECO:0000259" key="8">
    <source>
        <dbReference type="PROSITE" id="PS50128"/>
    </source>
</evidence>
<evidence type="ECO:0000256" key="3">
    <source>
        <dbReference type="ARBA" id="ARBA00022728"/>
    </source>
</evidence>
<dbReference type="InterPro" id="IPR022030">
    <property type="entry name" value="SF3A1_dom"/>
</dbReference>
<evidence type="ECO:0000256" key="5">
    <source>
        <dbReference type="ARBA" id="ARBA00023187"/>
    </source>
</evidence>
<proteinExistence type="predicted"/>
<evidence type="ECO:0000313" key="10">
    <source>
        <dbReference type="Proteomes" id="UP001338582"/>
    </source>
</evidence>
<evidence type="ECO:0000256" key="6">
    <source>
        <dbReference type="ARBA" id="ARBA00023242"/>
    </source>
</evidence>
<evidence type="ECO:0000256" key="7">
    <source>
        <dbReference type="SAM" id="MobiDB-lite"/>
    </source>
</evidence>
<evidence type="ECO:0000256" key="4">
    <source>
        <dbReference type="ARBA" id="ARBA00022737"/>
    </source>
</evidence>
<keyword evidence="3" id="KW-0747">Spliceosome</keyword>
<organism evidence="9 10">
    <name type="scientific">Australozyma saopauloensis</name>
    <dbReference type="NCBI Taxonomy" id="291208"/>
    <lineage>
        <taxon>Eukaryota</taxon>
        <taxon>Fungi</taxon>
        <taxon>Dikarya</taxon>
        <taxon>Ascomycota</taxon>
        <taxon>Saccharomycotina</taxon>
        <taxon>Pichiomycetes</taxon>
        <taxon>Metschnikowiaceae</taxon>
        <taxon>Australozyma</taxon>
    </lineage>
</organism>
<dbReference type="GO" id="GO:0071013">
    <property type="term" value="C:catalytic step 2 spliceosome"/>
    <property type="evidence" value="ECO:0007669"/>
    <property type="project" value="TreeGrafter"/>
</dbReference>
<dbReference type="EMBL" id="CP138895">
    <property type="protein sequence ID" value="WPK24658.1"/>
    <property type="molecule type" value="Genomic_DNA"/>
</dbReference>
<dbReference type="Proteomes" id="UP001338582">
    <property type="component" value="Chromosome 2"/>
</dbReference>
<keyword evidence="5" id="KW-0508">mRNA splicing</keyword>
<protein>
    <recommendedName>
        <fullName evidence="8">SURP motif domain-containing protein</fullName>
    </recommendedName>
</protein>
<dbReference type="InterPro" id="IPR000061">
    <property type="entry name" value="Surp"/>
</dbReference>
<feature type="domain" description="SURP motif" evidence="8">
    <location>
        <begin position="19"/>
        <end position="60"/>
    </location>
</feature>
<gene>
    <name evidence="9" type="ORF">PUMCH_001938</name>
</gene>
<dbReference type="Gene3D" id="1.10.10.790">
    <property type="entry name" value="Surp module"/>
    <property type="match status" value="2"/>
</dbReference>
<dbReference type="PROSITE" id="PS50128">
    <property type="entry name" value="SURP"/>
    <property type="match status" value="2"/>
</dbReference>
<keyword evidence="4" id="KW-0677">Repeat</keyword>
<name>A0AAX4H849_9ASCO</name>
<reference evidence="9 10" key="1">
    <citation type="submission" date="2023-10" db="EMBL/GenBank/DDBJ databases">
        <title>Draft Genome Sequence of Candida saopaulonensis from a very Premature Infant with Sepsis.</title>
        <authorList>
            <person name="Ning Y."/>
            <person name="Dai R."/>
            <person name="Xiao M."/>
            <person name="Xu Y."/>
            <person name="Yan Q."/>
            <person name="Zhang L."/>
        </authorList>
    </citation>
    <scope>NUCLEOTIDE SEQUENCE [LARGE SCALE GENOMIC DNA]</scope>
    <source>
        <strain evidence="9 10">19XY460</strain>
    </source>
</reference>
<dbReference type="GeneID" id="88173003"/>
<feature type="domain" description="SURP motif" evidence="8">
    <location>
        <begin position="111"/>
        <end position="156"/>
    </location>
</feature>
<dbReference type="GO" id="GO:0005686">
    <property type="term" value="C:U2 snRNP"/>
    <property type="evidence" value="ECO:0007669"/>
    <property type="project" value="TreeGrafter"/>
</dbReference>
<evidence type="ECO:0000256" key="1">
    <source>
        <dbReference type="ARBA" id="ARBA00004123"/>
    </source>
</evidence>
<dbReference type="InterPro" id="IPR045146">
    <property type="entry name" value="SF3A1"/>
</dbReference>
<dbReference type="AlphaFoldDB" id="A0AAX4H849"/>